<evidence type="ECO:0000256" key="3">
    <source>
        <dbReference type="ARBA" id="ARBA00009595"/>
    </source>
</evidence>
<dbReference type="PROSITE" id="PS00893">
    <property type="entry name" value="NUDIX_BOX"/>
    <property type="match status" value="1"/>
</dbReference>
<dbReference type="SUPFAM" id="SSF55811">
    <property type="entry name" value="Nudix"/>
    <property type="match status" value="1"/>
</dbReference>
<keyword evidence="12" id="KW-1185">Reference proteome</keyword>
<name>A0A4Y8X259_9MICC</name>
<keyword evidence="8" id="KW-0520">NAD</keyword>
<evidence type="ECO:0000256" key="5">
    <source>
        <dbReference type="ARBA" id="ARBA00022723"/>
    </source>
</evidence>
<dbReference type="Pfam" id="PF09297">
    <property type="entry name" value="Zn_ribbon_NUD"/>
    <property type="match status" value="1"/>
</dbReference>
<dbReference type="InterPro" id="IPR015376">
    <property type="entry name" value="Znr_NADH_PPase"/>
</dbReference>
<comment type="cofactor">
    <cofactor evidence="2">
        <name>Zn(2+)</name>
        <dbReference type="ChEBI" id="CHEBI:29105"/>
    </cofactor>
</comment>
<dbReference type="GO" id="GO:0006742">
    <property type="term" value="P:NADP+ catabolic process"/>
    <property type="evidence" value="ECO:0007669"/>
    <property type="project" value="TreeGrafter"/>
</dbReference>
<dbReference type="GO" id="GO:0019677">
    <property type="term" value="P:NAD+ catabolic process"/>
    <property type="evidence" value="ECO:0007669"/>
    <property type="project" value="TreeGrafter"/>
</dbReference>
<evidence type="ECO:0000313" key="12">
    <source>
        <dbReference type="Proteomes" id="UP000560081"/>
    </source>
</evidence>
<gene>
    <name evidence="11" type="ORF">BJ976_000715</name>
</gene>
<protein>
    <recommendedName>
        <fullName evidence="4">NAD(+) diphosphatase</fullName>
        <ecNumber evidence="4">3.6.1.22</ecNumber>
    </recommendedName>
</protein>
<dbReference type="InterPro" id="IPR000086">
    <property type="entry name" value="NUDIX_hydrolase_dom"/>
</dbReference>
<dbReference type="EC" id="3.6.1.22" evidence="4"/>
<dbReference type="InterPro" id="IPR020084">
    <property type="entry name" value="NUDIX_hydrolase_CS"/>
</dbReference>
<dbReference type="GO" id="GO:0005829">
    <property type="term" value="C:cytosol"/>
    <property type="evidence" value="ECO:0007669"/>
    <property type="project" value="TreeGrafter"/>
</dbReference>
<dbReference type="OrthoDB" id="9791656at2"/>
<dbReference type="NCBIfam" id="NF001299">
    <property type="entry name" value="PRK00241.1"/>
    <property type="match status" value="1"/>
</dbReference>
<evidence type="ECO:0000256" key="2">
    <source>
        <dbReference type="ARBA" id="ARBA00001947"/>
    </source>
</evidence>
<dbReference type="PROSITE" id="PS51462">
    <property type="entry name" value="NUDIX"/>
    <property type="match status" value="1"/>
</dbReference>
<dbReference type="InterPro" id="IPR050241">
    <property type="entry name" value="NAD-cap_RNA_hydrolase_NudC"/>
</dbReference>
<dbReference type="Gene3D" id="3.90.79.10">
    <property type="entry name" value="Nucleoside Triphosphate Pyrophosphohydrolase"/>
    <property type="match status" value="1"/>
</dbReference>
<organism evidence="11 12">
    <name type="scientific">Micrococcus flavus</name>
    <dbReference type="NCBI Taxonomy" id="384602"/>
    <lineage>
        <taxon>Bacteria</taxon>
        <taxon>Bacillati</taxon>
        <taxon>Actinomycetota</taxon>
        <taxon>Actinomycetes</taxon>
        <taxon>Micrococcales</taxon>
        <taxon>Micrococcaceae</taxon>
        <taxon>Micrococcus</taxon>
    </lineage>
</organism>
<evidence type="ECO:0000256" key="4">
    <source>
        <dbReference type="ARBA" id="ARBA00012381"/>
    </source>
</evidence>
<evidence type="ECO:0000256" key="7">
    <source>
        <dbReference type="ARBA" id="ARBA00022842"/>
    </source>
</evidence>
<dbReference type="InterPro" id="IPR015375">
    <property type="entry name" value="NADH_PPase-like_N"/>
</dbReference>
<proteinExistence type="inferred from homology"/>
<dbReference type="InterPro" id="IPR049734">
    <property type="entry name" value="NudC-like_C"/>
</dbReference>
<dbReference type="InterPro" id="IPR015797">
    <property type="entry name" value="NUDIX_hydrolase-like_dom_sf"/>
</dbReference>
<dbReference type="EMBL" id="JACHMC010000001">
    <property type="protein sequence ID" value="MBB4882364.1"/>
    <property type="molecule type" value="Genomic_DNA"/>
</dbReference>
<comment type="caution">
    <text evidence="11">The sequence shown here is derived from an EMBL/GenBank/DDBJ whole genome shotgun (WGS) entry which is preliminary data.</text>
</comment>
<evidence type="ECO:0000256" key="1">
    <source>
        <dbReference type="ARBA" id="ARBA00001946"/>
    </source>
</evidence>
<comment type="catalytic activity">
    <reaction evidence="9">
        <text>a 5'-end NAD(+)-phospho-ribonucleoside in mRNA + H2O = a 5'-end phospho-adenosine-phospho-ribonucleoside in mRNA + beta-nicotinamide D-ribonucleotide + 2 H(+)</text>
        <dbReference type="Rhea" id="RHEA:60876"/>
        <dbReference type="Rhea" id="RHEA-COMP:15698"/>
        <dbReference type="Rhea" id="RHEA-COMP:15719"/>
        <dbReference type="ChEBI" id="CHEBI:14649"/>
        <dbReference type="ChEBI" id="CHEBI:15377"/>
        <dbReference type="ChEBI" id="CHEBI:15378"/>
        <dbReference type="ChEBI" id="CHEBI:144029"/>
        <dbReference type="ChEBI" id="CHEBI:144051"/>
    </reaction>
    <physiologicalReaction direction="left-to-right" evidence="9">
        <dbReference type="Rhea" id="RHEA:60877"/>
    </physiologicalReaction>
</comment>
<dbReference type="RefSeq" id="WP_135029586.1">
    <property type="nucleotide sequence ID" value="NZ_BMLA01000005.1"/>
</dbReference>
<reference evidence="11 12" key="1">
    <citation type="submission" date="2020-08" db="EMBL/GenBank/DDBJ databases">
        <title>Sequencing the genomes of 1000 actinobacteria strains.</title>
        <authorList>
            <person name="Klenk H.-P."/>
        </authorList>
    </citation>
    <scope>NUCLEOTIDE SEQUENCE [LARGE SCALE GENOMIC DNA]</scope>
    <source>
        <strain evidence="11 12">DSM 19079</strain>
    </source>
</reference>
<accession>A0A4Y8X259</accession>
<comment type="cofactor">
    <cofactor evidence="1">
        <name>Mg(2+)</name>
        <dbReference type="ChEBI" id="CHEBI:18420"/>
    </cofactor>
</comment>
<keyword evidence="6 11" id="KW-0378">Hydrolase</keyword>
<dbReference type="PANTHER" id="PTHR42904">
    <property type="entry name" value="NUDIX HYDROLASE, NUDC SUBFAMILY"/>
    <property type="match status" value="1"/>
</dbReference>
<dbReference type="Pfam" id="PF00293">
    <property type="entry name" value="NUDIX"/>
    <property type="match status" value="1"/>
</dbReference>
<dbReference type="Proteomes" id="UP000560081">
    <property type="component" value="Unassembled WGS sequence"/>
</dbReference>
<dbReference type="PANTHER" id="PTHR42904:SF6">
    <property type="entry name" value="NAD-CAPPED RNA HYDROLASE NUDT12"/>
    <property type="match status" value="1"/>
</dbReference>
<comment type="similarity">
    <text evidence="3">Belongs to the Nudix hydrolase family. NudC subfamily.</text>
</comment>
<keyword evidence="7" id="KW-0460">Magnesium</keyword>
<dbReference type="GO" id="GO:0046872">
    <property type="term" value="F:metal ion binding"/>
    <property type="evidence" value="ECO:0007669"/>
    <property type="project" value="UniProtKB-KW"/>
</dbReference>
<dbReference type="Gene3D" id="3.90.79.20">
    <property type="match status" value="1"/>
</dbReference>
<evidence type="ECO:0000256" key="6">
    <source>
        <dbReference type="ARBA" id="ARBA00022801"/>
    </source>
</evidence>
<keyword evidence="5" id="KW-0479">Metal-binding</keyword>
<evidence type="ECO:0000313" key="11">
    <source>
        <dbReference type="EMBL" id="MBB4882364.1"/>
    </source>
</evidence>
<dbReference type="CDD" id="cd03429">
    <property type="entry name" value="NUDIX_NADH_pyrophosphatase_Nudt13"/>
    <property type="match status" value="1"/>
</dbReference>
<sequence length="338" mass="35507">MPEHPRPATRPDPRPAGGAAPLPPLPLPLAREAVDRAGLEREDPGLLDRLWQEAGTGVLHLRGGRAPVRDGALVTVPPAGPVPPGAVFLGRRERADGEASAAVVLVAHEDGAGAGSTPDTAPEGLPTDVAWVGLRDVAAGLSDADAGLFTAAVSVTHWHASHGFCPRCGGPTAVESAGWVRRCTACSVQHFPRTDPAVIMAVTDDDDRLLLGSNAAWPAGRHSCLAGFVEPGESLEHAVVREVGEEAGIVVVDPVYRGSQPWPFPRSLMVGFRARAPRGQTERADGVEIRSLRWFSRTELVAAVRDGEVTLPGAVSIARALIEDWYGGTLPDETTLIS</sequence>
<dbReference type="AlphaFoldDB" id="A0A4Y8X259"/>
<feature type="compositionally biased region" description="Basic and acidic residues" evidence="10">
    <location>
        <begin position="1"/>
        <end position="13"/>
    </location>
</feature>
<dbReference type="GO" id="GO:0035529">
    <property type="term" value="F:NADH pyrophosphatase activity"/>
    <property type="evidence" value="ECO:0007669"/>
    <property type="project" value="TreeGrafter"/>
</dbReference>
<evidence type="ECO:0000256" key="10">
    <source>
        <dbReference type="SAM" id="MobiDB-lite"/>
    </source>
</evidence>
<feature type="region of interest" description="Disordered" evidence="10">
    <location>
        <begin position="1"/>
        <end position="27"/>
    </location>
</feature>
<evidence type="ECO:0000256" key="8">
    <source>
        <dbReference type="ARBA" id="ARBA00023027"/>
    </source>
</evidence>
<dbReference type="Pfam" id="PF09296">
    <property type="entry name" value="NUDIX-like"/>
    <property type="match status" value="1"/>
</dbReference>
<evidence type="ECO:0000256" key="9">
    <source>
        <dbReference type="ARBA" id="ARBA00023679"/>
    </source>
</evidence>